<feature type="domain" description="Phage capsid-like C-terminal" evidence="2">
    <location>
        <begin position="121"/>
        <end position="391"/>
    </location>
</feature>
<protein>
    <submittedName>
        <fullName evidence="3">Phage major capsid protein</fullName>
    </submittedName>
</protein>
<evidence type="ECO:0000313" key="3">
    <source>
        <dbReference type="EMBL" id="MBF4272938.1"/>
    </source>
</evidence>
<accession>A0AAW4AF67</accession>
<gene>
    <name evidence="3" type="ORF">EAY07_13000</name>
</gene>
<name>A0AAW4AF67_VIBAN</name>
<dbReference type="AlphaFoldDB" id="A0AAW4AF67"/>
<dbReference type="KEGG" id="vau:VANGNB10_cI1604c"/>
<reference evidence="3 4" key="1">
    <citation type="journal article" date="2021" name="PeerJ">
        <title>Analysis of 44 Vibrio anguillarum genomes reveals high genetic diversity.</title>
        <authorList>
            <person name="Hansen M.J."/>
            <person name="Dalsgaard I."/>
        </authorList>
    </citation>
    <scope>NUCLEOTIDE SEQUENCE [LARGE SCALE GENOMIC DNA]</scope>
    <source>
        <strain evidence="3 4">17-16730-2A</strain>
    </source>
</reference>
<evidence type="ECO:0000256" key="1">
    <source>
        <dbReference type="ARBA" id="ARBA00004328"/>
    </source>
</evidence>
<dbReference type="SUPFAM" id="SSF56563">
    <property type="entry name" value="Major capsid protein gp5"/>
    <property type="match status" value="1"/>
</dbReference>
<dbReference type="NCBIfam" id="TIGR01554">
    <property type="entry name" value="major_cap_HK97"/>
    <property type="match status" value="1"/>
</dbReference>
<dbReference type="Pfam" id="PF05065">
    <property type="entry name" value="Phage_capsid"/>
    <property type="match status" value="1"/>
</dbReference>
<dbReference type="Gene3D" id="3.30.2320.10">
    <property type="entry name" value="hypothetical protein PF0899 domain"/>
    <property type="match status" value="1"/>
</dbReference>
<comment type="subcellular location">
    <subcellularLocation>
        <location evidence="1">Virion</location>
    </subcellularLocation>
</comment>
<dbReference type="Proteomes" id="UP000722957">
    <property type="component" value="Unassembled WGS sequence"/>
</dbReference>
<dbReference type="EMBL" id="RDOM01000033">
    <property type="protein sequence ID" value="MBF4272938.1"/>
    <property type="molecule type" value="Genomic_DNA"/>
</dbReference>
<dbReference type="InterPro" id="IPR024455">
    <property type="entry name" value="Phage_capsid"/>
</dbReference>
<dbReference type="Gene3D" id="3.30.2400.10">
    <property type="entry name" value="Major capsid protein gp5"/>
    <property type="match status" value="1"/>
</dbReference>
<evidence type="ECO:0000259" key="2">
    <source>
        <dbReference type="Pfam" id="PF05065"/>
    </source>
</evidence>
<evidence type="ECO:0000313" key="4">
    <source>
        <dbReference type="Proteomes" id="UP000722957"/>
    </source>
</evidence>
<sequence length="395" mass="42474">MPVPVEQQVETLNASIKNIGDLVKAQAESANKEVARLGAMSEETRASVDKILTQQGELQARLQSAEQQMLNAGKDDDQEEFRSAGNIVAAKLSEQGVTSAFNGKTRIQMPRSAITSVDGSGGALVAPDRRPGIIGIPEQALTIRDLIAPGTTTSNMIQYVKETGFTNNAAPVAEGAAKPYSDITFSLENASVQVIAHLMKASRQILDDASAMASFIDARARSGLRIKEEGQLLYGNGTGANLHGLIPQASAFAAPTGSEVTLEQRMDRLRLAILQAALAEYQANGIVLHPTDWATIELLKDSQGKYIIGNPQNGTTPTLWRLPVVATQSIAQNAFLTGSFNLGAQIYDRMDIEVLVSTENTDDFEKNMVTLRAEERLAFAVYRPEAFVTGELKTA</sequence>
<proteinExistence type="predicted"/>
<dbReference type="InterPro" id="IPR054612">
    <property type="entry name" value="Phage_capsid-like_C"/>
</dbReference>
<comment type="caution">
    <text evidence="3">The sequence shown here is derived from an EMBL/GenBank/DDBJ whole genome shotgun (WGS) entry which is preliminary data.</text>
</comment>
<dbReference type="RefSeq" id="WP_041946980.1">
    <property type="nucleotide sequence ID" value="NZ_CP020534.1"/>
</dbReference>
<organism evidence="3 4">
    <name type="scientific">Vibrio anguillarum</name>
    <name type="common">Listonella anguillarum</name>
    <dbReference type="NCBI Taxonomy" id="55601"/>
    <lineage>
        <taxon>Bacteria</taxon>
        <taxon>Pseudomonadati</taxon>
        <taxon>Pseudomonadota</taxon>
        <taxon>Gammaproteobacteria</taxon>
        <taxon>Vibrionales</taxon>
        <taxon>Vibrionaceae</taxon>
        <taxon>Vibrio</taxon>
    </lineage>
</organism>